<dbReference type="GO" id="GO:0003677">
    <property type="term" value="F:DNA binding"/>
    <property type="evidence" value="ECO:0007669"/>
    <property type="project" value="UniProtKB-KW"/>
</dbReference>
<dbReference type="PROSITE" id="PS51217">
    <property type="entry name" value="UVRD_HELICASE_CTER"/>
    <property type="match status" value="1"/>
</dbReference>
<evidence type="ECO:0000256" key="1">
    <source>
        <dbReference type="ARBA" id="ARBA00022722"/>
    </source>
</evidence>
<accession>A0A7M2YUG0</accession>
<keyword evidence="3" id="KW-0227">DNA damage</keyword>
<keyword evidence="5" id="KW-0347">Helicase</keyword>
<name>A0A7M2YUG0_9ACTN</name>
<keyword evidence="4" id="KW-0378">Hydrolase</keyword>
<dbReference type="GO" id="GO:0005524">
    <property type="term" value="F:ATP binding"/>
    <property type="evidence" value="ECO:0007669"/>
    <property type="project" value="UniProtKB-KW"/>
</dbReference>
<dbReference type="GO" id="GO:0006281">
    <property type="term" value="P:DNA repair"/>
    <property type="evidence" value="ECO:0007669"/>
    <property type="project" value="UniProtKB-KW"/>
</dbReference>
<evidence type="ECO:0000256" key="6">
    <source>
        <dbReference type="ARBA" id="ARBA00022839"/>
    </source>
</evidence>
<keyword evidence="12" id="KW-1185">Reference proteome</keyword>
<evidence type="ECO:0000256" key="8">
    <source>
        <dbReference type="ARBA" id="ARBA00023125"/>
    </source>
</evidence>
<proteinExistence type="predicted"/>
<gene>
    <name evidence="11" type="ORF">Gocc_2336</name>
</gene>
<sequence>MGLSLVVGPAHAGKVALLLERFLGALEHDPWLIVPNRSDVDRVERELVASRGALLAGTVATFDTLFESIARGGGDEGRRLIGEVERALVVRRVVARAELGRLGGSARFAGFADALAATLTELESSLVDPADLDPDLAALARAYRAELDRLGAWDRGMLRSRALERLTGELAAWDGAPVLAHGFEDLTGAEWRLLEALAARGEVHVSLPYEPGRPAFASLARTAADLARLAGDDIVELPPRSHAFLPPALAHVERHLFCDDAPTAPIDSSIRFLEGAGRRATLELVAEEILGLVAGGTAPEEIAVVCPSLDRIRASVETAFGALGVPYAIEGRTRLGSTPFGQALLLLLRFVWVGGGRRELYGYLRSPYSGLPRADVDWLEGRLRGRAVTGAERTIEETVKLRNGRPLPPLDLLGRGDPPLATARALADHMLRNAYGLGAPPLTAAACRDLRAHDAVARAAGELERLHADGARVEREDVLAALERATVRGDGAGEAGRVAVLDLERARTRRFEAVFVVGLEQGSLPRRAAPSPFLDDDARRALDEQGARLERPDHASRDRYLFATACNRPTRKLILVREAASDEGTAREPSPFWEAVRSLFDADDVRRQTTRRPLSHLTWTFEDAPTERERLRSLAALAAVDARAAEALALANGWGRKLARARRAFSRPTGIRHPRALALLGSRDTFRVTDLERMAGCSSAWFVERYLRPGDIDQEIDARMRGSIAHVALQRFYTQLPSALPGAERVTPENVEEAVVLMRSCVESAIDSGLRIDVGDLQRRELTQSLHRDLEQLVRGEATAQSPFVPRRLEVSFQGYELAPGVAVSGKIDRVDVDPLSARGIVVDYKSGAAPTATQIHDEARLQIPLYMLVLRDQLGLEPMGGVYMPVGGGRRARGMLRAADDQVPGFVAGDYLEPEAFDAEVEHARATAVALAERIRAGDVRHDPRGGECPPWCDLWRMCRKERP</sequence>
<evidence type="ECO:0000256" key="9">
    <source>
        <dbReference type="ARBA" id="ARBA00023204"/>
    </source>
</evidence>
<dbReference type="InterPro" id="IPR049035">
    <property type="entry name" value="ADDB_N"/>
</dbReference>
<evidence type="ECO:0000256" key="3">
    <source>
        <dbReference type="ARBA" id="ARBA00022763"/>
    </source>
</evidence>
<evidence type="ECO:0000313" key="11">
    <source>
        <dbReference type="EMBL" id="RDI73772.1"/>
    </source>
</evidence>
<dbReference type="InterPro" id="IPR011604">
    <property type="entry name" value="PDDEXK-like_dom_sf"/>
</dbReference>
<evidence type="ECO:0000256" key="5">
    <source>
        <dbReference type="ARBA" id="ARBA00022806"/>
    </source>
</evidence>
<evidence type="ECO:0000256" key="4">
    <source>
        <dbReference type="ARBA" id="ARBA00022801"/>
    </source>
</evidence>
<keyword evidence="1" id="KW-0540">Nuclease</keyword>
<evidence type="ECO:0000256" key="2">
    <source>
        <dbReference type="ARBA" id="ARBA00022741"/>
    </source>
</evidence>
<dbReference type="InterPro" id="IPR038726">
    <property type="entry name" value="PDDEXK_AddAB-type"/>
</dbReference>
<dbReference type="EMBL" id="QQZY01000006">
    <property type="protein sequence ID" value="RDI73772.1"/>
    <property type="molecule type" value="Genomic_DNA"/>
</dbReference>
<dbReference type="Pfam" id="PF21445">
    <property type="entry name" value="ADDB_N"/>
    <property type="match status" value="1"/>
</dbReference>
<dbReference type="InterPro" id="IPR027417">
    <property type="entry name" value="P-loop_NTPase"/>
</dbReference>
<dbReference type="PANTHER" id="PTHR30591:SF1">
    <property type="entry name" value="RECBCD ENZYME SUBUNIT RECC"/>
    <property type="match status" value="1"/>
</dbReference>
<dbReference type="OrthoDB" id="442932at2"/>
<evidence type="ECO:0000259" key="10">
    <source>
        <dbReference type="PROSITE" id="PS51217"/>
    </source>
</evidence>
<feature type="domain" description="UvrD-like helicase C-terminal" evidence="10">
    <location>
        <begin position="235"/>
        <end position="508"/>
    </location>
</feature>
<organism evidence="11 12">
    <name type="scientific">Gaiella occulta</name>
    <dbReference type="NCBI Taxonomy" id="1002870"/>
    <lineage>
        <taxon>Bacteria</taxon>
        <taxon>Bacillati</taxon>
        <taxon>Actinomycetota</taxon>
        <taxon>Thermoleophilia</taxon>
        <taxon>Gaiellales</taxon>
        <taxon>Gaiellaceae</taxon>
        <taxon>Gaiella</taxon>
    </lineage>
</organism>
<dbReference type="RefSeq" id="WP_114796757.1">
    <property type="nucleotide sequence ID" value="NZ_QQZY01000006.1"/>
</dbReference>
<keyword evidence="6" id="KW-0269">Exonuclease</keyword>
<reference evidence="11 12" key="1">
    <citation type="submission" date="2018-07" db="EMBL/GenBank/DDBJ databases">
        <title>High-quality-draft genome sequence of Gaiella occulta.</title>
        <authorList>
            <person name="Severino R."/>
            <person name="Froufe H.J.C."/>
            <person name="Rainey F.A."/>
            <person name="Barroso C."/>
            <person name="Albuquerque L."/>
            <person name="Lobo-Da-Cunha A."/>
            <person name="Da Costa M.S."/>
            <person name="Egas C."/>
        </authorList>
    </citation>
    <scope>NUCLEOTIDE SEQUENCE [LARGE SCALE GENOMIC DNA]</scope>
    <source>
        <strain evidence="11 12">F2-233</strain>
    </source>
</reference>
<dbReference type="Gene3D" id="3.40.50.300">
    <property type="entry name" value="P-loop containing nucleotide triphosphate hydrolases"/>
    <property type="match status" value="2"/>
</dbReference>
<evidence type="ECO:0000313" key="12">
    <source>
        <dbReference type="Proteomes" id="UP000254134"/>
    </source>
</evidence>
<dbReference type="Proteomes" id="UP000254134">
    <property type="component" value="Unassembled WGS sequence"/>
</dbReference>
<dbReference type="SUPFAM" id="SSF52540">
    <property type="entry name" value="P-loop containing nucleoside triphosphate hydrolases"/>
    <property type="match status" value="1"/>
</dbReference>
<dbReference type="Gene3D" id="3.90.320.10">
    <property type="match status" value="1"/>
</dbReference>
<keyword evidence="7" id="KW-0067">ATP-binding</keyword>
<dbReference type="GO" id="GO:0006310">
    <property type="term" value="P:DNA recombination"/>
    <property type="evidence" value="ECO:0007669"/>
    <property type="project" value="TreeGrafter"/>
</dbReference>
<dbReference type="InterPro" id="IPR014017">
    <property type="entry name" value="DNA_helicase_UvrD-like_C"/>
</dbReference>
<keyword evidence="9" id="KW-0234">DNA repair</keyword>
<comment type="caution">
    <text evidence="11">The sequence shown here is derived from an EMBL/GenBank/DDBJ whole genome shotgun (WGS) entry which is preliminary data.</text>
</comment>
<dbReference type="GO" id="GO:0004386">
    <property type="term" value="F:helicase activity"/>
    <property type="evidence" value="ECO:0007669"/>
    <property type="project" value="UniProtKB-KW"/>
</dbReference>
<dbReference type="AlphaFoldDB" id="A0A7M2YUG0"/>
<reference evidence="12" key="2">
    <citation type="journal article" date="2019" name="MicrobiologyOpen">
        <title>High-quality draft genome sequence of Gaiella occulta isolated from a 150 meter deep mineral water borehole and comparison with the genome sequences of other deep-branching lineages of the phylum Actinobacteria.</title>
        <authorList>
            <person name="Severino R."/>
            <person name="Froufe H.J.C."/>
            <person name="Barroso C."/>
            <person name="Albuquerque L."/>
            <person name="Lobo-da-Cunha A."/>
            <person name="da Costa M.S."/>
            <person name="Egas C."/>
        </authorList>
    </citation>
    <scope>NUCLEOTIDE SEQUENCE [LARGE SCALE GENOMIC DNA]</scope>
    <source>
        <strain evidence="12">F2-233</strain>
    </source>
</reference>
<keyword evidence="2" id="KW-0547">Nucleotide-binding</keyword>
<dbReference type="PANTHER" id="PTHR30591">
    <property type="entry name" value="RECBCD ENZYME SUBUNIT RECC"/>
    <property type="match status" value="1"/>
</dbReference>
<dbReference type="Pfam" id="PF12705">
    <property type="entry name" value="PDDEXK_1"/>
    <property type="match status" value="1"/>
</dbReference>
<protein>
    <submittedName>
        <fullName evidence="11">PD-(D/E)XK nuclease superfamily</fullName>
    </submittedName>
</protein>
<dbReference type="GO" id="GO:0004527">
    <property type="term" value="F:exonuclease activity"/>
    <property type="evidence" value="ECO:0007669"/>
    <property type="project" value="UniProtKB-KW"/>
</dbReference>
<keyword evidence="8" id="KW-0238">DNA-binding</keyword>
<evidence type="ECO:0000256" key="7">
    <source>
        <dbReference type="ARBA" id="ARBA00022840"/>
    </source>
</evidence>